<accession>Q4BY74</accession>
<keyword evidence="5" id="KW-0677">Repeat</keyword>
<reference evidence="9" key="3">
    <citation type="submission" date="2016-12" db="EMBL/GenBank/DDBJ databases">
        <title>Annotation of the draft genome assembly of Crocosphaera watsonii WH 8501.</title>
        <authorList>
            <consortium name="US DOE Joint Genome Institute (JGI-ORNL)"/>
            <person name="Larimer F."/>
            <person name="Land M."/>
        </authorList>
    </citation>
    <scope>NUCLEOTIDE SEQUENCE</scope>
    <source>
        <strain evidence="9">WH 8501</strain>
    </source>
</reference>
<dbReference type="PRINTS" id="PR00313">
    <property type="entry name" value="CABNDNGRPT"/>
</dbReference>
<keyword evidence="4" id="KW-0800">Toxin</keyword>
<dbReference type="PROSITE" id="PS00330">
    <property type="entry name" value="HEMOLYSIN_CALCIUM"/>
    <property type="match status" value="7"/>
</dbReference>
<keyword evidence="10" id="KW-1185">Reference proteome</keyword>
<feature type="region of interest" description="Disordered" evidence="8">
    <location>
        <begin position="322"/>
        <end position="569"/>
    </location>
</feature>
<dbReference type="GO" id="GO:0090729">
    <property type="term" value="F:toxin activity"/>
    <property type="evidence" value="ECO:0007669"/>
    <property type="project" value="UniProtKB-KW"/>
</dbReference>
<evidence type="ECO:0000256" key="8">
    <source>
        <dbReference type="SAM" id="MobiDB-lite"/>
    </source>
</evidence>
<evidence type="ECO:0000256" key="2">
    <source>
        <dbReference type="ARBA" id="ARBA00004613"/>
    </source>
</evidence>
<dbReference type="Pfam" id="PF00353">
    <property type="entry name" value="HemolysinCabind"/>
    <property type="match status" value="12"/>
</dbReference>
<evidence type="ECO:0000256" key="3">
    <source>
        <dbReference type="ARBA" id="ARBA00022525"/>
    </source>
</evidence>
<dbReference type="SUPFAM" id="SSF51120">
    <property type="entry name" value="beta-Roll"/>
    <property type="match status" value="4"/>
</dbReference>
<keyword evidence="7" id="KW-0472">Membrane</keyword>
<evidence type="ECO:0000256" key="5">
    <source>
        <dbReference type="ARBA" id="ARBA00022737"/>
    </source>
</evidence>
<dbReference type="GO" id="GO:0005576">
    <property type="term" value="C:extracellular region"/>
    <property type="evidence" value="ECO:0007669"/>
    <property type="project" value="UniProtKB-SubCell"/>
</dbReference>
<feature type="compositionally biased region" description="Gly residues" evidence="8">
    <location>
        <begin position="23"/>
        <end position="35"/>
    </location>
</feature>
<keyword evidence="3" id="KW-0964">Secreted</keyword>
<feature type="region of interest" description="Disordered" evidence="8">
    <location>
        <begin position="1"/>
        <end position="125"/>
    </location>
</feature>
<dbReference type="EMBL" id="AADV02000111">
    <property type="protein sequence ID" value="EAM48855.1"/>
    <property type="molecule type" value="Genomic_DNA"/>
</dbReference>
<reference evidence="9" key="1">
    <citation type="submission" date="2004-02" db="EMBL/GenBank/DDBJ databases">
        <authorList>
            <consortium name="DOE Joint Genome Institute"/>
        </authorList>
    </citation>
    <scope>NUCLEOTIDE SEQUENCE [LARGE SCALE GENOMIC DNA]</scope>
    <source>
        <strain evidence="9">WH 8501</strain>
    </source>
</reference>
<dbReference type="GO" id="GO:0016020">
    <property type="term" value="C:membrane"/>
    <property type="evidence" value="ECO:0007669"/>
    <property type="project" value="UniProtKB-SubCell"/>
</dbReference>
<dbReference type="InterPro" id="IPR011049">
    <property type="entry name" value="Serralysin-like_metalloprot_C"/>
</dbReference>
<feature type="compositionally biased region" description="Basic and acidic residues" evidence="8">
    <location>
        <begin position="98"/>
        <end position="119"/>
    </location>
</feature>
<evidence type="ECO:0000256" key="6">
    <source>
        <dbReference type="ARBA" id="ARBA00023026"/>
    </source>
</evidence>
<dbReference type="GO" id="GO:0005509">
    <property type="term" value="F:calcium ion binding"/>
    <property type="evidence" value="ECO:0007669"/>
    <property type="project" value="InterPro"/>
</dbReference>
<dbReference type="RefSeq" id="WP_007307393.1">
    <property type="nucleotide sequence ID" value="NZ_AADV02000111.1"/>
</dbReference>
<feature type="compositionally biased region" description="Basic and acidic residues" evidence="8">
    <location>
        <begin position="369"/>
        <end position="385"/>
    </location>
</feature>
<evidence type="ECO:0000313" key="10">
    <source>
        <dbReference type="Proteomes" id="UP000003922"/>
    </source>
</evidence>
<reference evidence="9" key="2">
    <citation type="submission" date="2005-06" db="EMBL/GenBank/DDBJ databases">
        <title>Sequencing of the draft genome and assembly of Crocosphaera watsonii WH 8501.</title>
        <authorList>
            <consortium name="US DOE Joint Genome Institute (JGI-PGF)"/>
            <person name="Copeland A."/>
            <person name="Lucas S."/>
            <person name="Lapidus A."/>
            <person name="Barry K."/>
            <person name="Detter C."/>
            <person name="Glavina T."/>
            <person name="Hammon N."/>
            <person name="Israni S."/>
            <person name="Pitluck S."/>
            <person name="Richardson P."/>
        </authorList>
    </citation>
    <scope>NUCLEOTIDE SEQUENCE [LARGE SCALE GENOMIC DNA]</scope>
    <source>
        <strain evidence="9">WH 8501</strain>
    </source>
</reference>
<gene>
    <name evidence="9" type="ORF">CwatDRAFT_1629</name>
</gene>
<dbReference type="OrthoDB" id="449081at2"/>
<comment type="caution">
    <text evidence="9">The sequence shown here is derived from an EMBL/GenBank/DDBJ whole genome shotgun (WGS) entry which is preliminary data.</text>
</comment>
<proteinExistence type="predicted"/>
<dbReference type="InterPro" id="IPR050557">
    <property type="entry name" value="RTX_toxin/Mannuronan_C5-epim"/>
</dbReference>
<feature type="compositionally biased region" description="Basic and acidic residues" evidence="8">
    <location>
        <begin position="459"/>
        <end position="475"/>
    </location>
</feature>
<organism evidence="9 10">
    <name type="scientific">Crocosphaera watsonii WH 8501</name>
    <dbReference type="NCBI Taxonomy" id="165597"/>
    <lineage>
        <taxon>Bacteria</taxon>
        <taxon>Bacillati</taxon>
        <taxon>Cyanobacteriota</taxon>
        <taxon>Cyanophyceae</taxon>
        <taxon>Oscillatoriophycideae</taxon>
        <taxon>Chroococcales</taxon>
        <taxon>Aphanothecaceae</taxon>
        <taxon>Crocosphaera</taxon>
    </lineage>
</organism>
<evidence type="ECO:0000256" key="7">
    <source>
        <dbReference type="ARBA" id="ARBA00023136"/>
    </source>
</evidence>
<dbReference type="KEGG" id="cwa:CwatDRAFT_1629"/>
<evidence type="ECO:0000256" key="4">
    <source>
        <dbReference type="ARBA" id="ARBA00022656"/>
    </source>
</evidence>
<sequence length="766" mass="79205">MINAALETGEKFWGTDGNDTIAGGEGNDTIGGGNGDDSLSGNGGNDRIMASHGDDQVSGGEGNDRLWGGNGNDTVSGDDGDDTISGGMGADILDGGEGNDRIISRSDAGVPDKGHDHSQMHPHQPSLDADDSLADDTLIGGSGADTFRFELLLNAKEEIIKKHADPVTGKVNWKNVAGENGNAHDHWVDRIGNETILDFNKSEGDKIEIVGHTVKVDQIEYKDVDGDGINESIIYLISDQGDHGGAHNKDELGTITVYGDKVEESDLKVNAGVYFGAFTSIYKTVGTDENDLISGTDNKDTIDGGDGDDTLNGEAGNDRIFAGDGDDLVSGGDGKDKLWGNVGNDTISGGDGDDTITGGDGDDVITGEAGKDRLWGNADNDKISGGDDNDTLGGGDGDDTLNGDAGNDKIWAGDGNDLVSGGEGSDRITGNGGNDSISGGDGDDTITGGDGDDVITGEAGKDRLWGNADNDKISCGDDNDTLGGGDGDDTLNGDAGNDKIWAGDGNDLVSGGEGSDRITGDGGNDSISGGENDDTITGGDGDDTITGDAGNDKLWGDGGNDSISGGEGDDMIWDRMGEDVLDGGEGNDILISRSDAGEPDIAQETDESKVYPDQPFLDADDTLIGGLGADTFRFELLLDAKDEIVEKHADPITGKVNWRKVAHKNDNVHDHWVNGIGNDTILDFNKSEGDQIRIAGHTVQVDDIEYLDLNADGIDESIIHLISDQGGNGGAHDQDKLGTITVYGDLVEASDLTANAGVFYGAFNAI</sequence>
<dbReference type="PRINTS" id="PR01488">
    <property type="entry name" value="RTXTOXINA"/>
</dbReference>
<evidence type="ECO:0000313" key="9">
    <source>
        <dbReference type="EMBL" id="EAM48855.1"/>
    </source>
</evidence>
<evidence type="ECO:0000256" key="1">
    <source>
        <dbReference type="ARBA" id="ARBA00004370"/>
    </source>
</evidence>
<dbReference type="Proteomes" id="UP000003922">
    <property type="component" value="Unassembled WGS sequence"/>
</dbReference>
<dbReference type="InterPro" id="IPR001343">
    <property type="entry name" value="Hemolysn_Ca-bd"/>
</dbReference>
<dbReference type="Gene3D" id="2.150.10.10">
    <property type="entry name" value="Serralysin-like metalloprotease, C-terminal"/>
    <property type="match status" value="9"/>
</dbReference>
<dbReference type="InterPro" id="IPR003995">
    <property type="entry name" value="RTX_toxin_determinant-A"/>
</dbReference>
<dbReference type="InterPro" id="IPR018511">
    <property type="entry name" value="Hemolysin-typ_Ca-bd_CS"/>
</dbReference>
<comment type="subcellular location">
    <subcellularLocation>
        <location evidence="1">Membrane</location>
    </subcellularLocation>
    <subcellularLocation>
        <location evidence="2">Secreted</location>
    </subcellularLocation>
</comment>
<dbReference type="PANTHER" id="PTHR38340">
    <property type="entry name" value="S-LAYER PROTEIN"/>
    <property type="match status" value="1"/>
</dbReference>
<dbReference type="PANTHER" id="PTHR38340:SF1">
    <property type="entry name" value="S-LAYER PROTEIN"/>
    <property type="match status" value="1"/>
</dbReference>
<protein>
    <submittedName>
        <fullName evidence="9">Hemolysin-type calcium-binding region</fullName>
    </submittedName>
</protein>
<keyword evidence="6" id="KW-0843">Virulence</keyword>
<name>Q4BY74_CROWT</name>
<dbReference type="AlphaFoldDB" id="Q4BY74"/>